<reference evidence="1" key="1">
    <citation type="submission" date="2022-10" db="EMBL/GenBank/DDBJ databases">
        <title>Culturing micro-colonial fungi from biological soil crusts in the Mojave desert and describing Neophaeococcomyces mojavensis, and introducing the new genera and species Taxawa tesnikishii.</title>
        <authorList>
            <person name="Kurbessoian T."/>
            <person name="Stajich J.E."/>
        </authorList>
    </citation>
    <scope>NUCLEOTIDE SEQUENCE</scope>
    <source>
        <strain evidence="1">JES_115</strain>
    </source>
</reference>
<proteinExistence type="predicted"/>
<gene>
    <name evidence="1" type="ORF">H2199_000882</name>
</gene>
<sequence>MTLEQCRSLGFQFQALSYAWEGDVTCNELQTPDGLMSITASLSQALCNLRSPRHAGLIWADAICINQHDNQEKSHQVRRMRDIYQKATQVMVYLGDETVFDRSGMAALHMVRNIDFGDGGPTHPFAPLVGYGDPQHPGWKAVRRLFQCPWFRRVWVVQEFVVATRVRFVFGRCELDWQFVFESVAKANLVGLTGGLLRDFTKANPWELGITDRGMRSFLTMCQLRREYHRGKRWSLFELATQFASNEASRARDHLFGLLGLAEDGDDPALEPDYNEPLESIVRRCTLHFIKHNNPGCLRVLCFAGLGSSPSRFPSWIPDWTVERHKESTLIYSPACKNNFYDAAGGRGGPVLFHPETNVLRAFGLYVDTVAHVGRDRRSLLHGVPGPGVNAVDQIMHIQDAEELVRLAKVPPDHKDLDEVLWRTLVGDGIAEGRQAPQEYSVAVAAARRIATIHRTWLGHVDDFPCPPPLEQMEKEDVSESEIARLWEISLPCRSSLYWLLRTCRKFCVTERGYAGLIPSQAQPGDLVYVLYGVPVPLILRKSPTREHGLLVVGESYIHGLMRGEAFTLSETGHDLLEIQ</sequence>
<dbReference type="EMBL" id="JAPDRP010000002">
    <property type="protein sequence ID" value="KAJ9648969.1"/>
    <property type="molecule type" value="Genomic_DNA"/>
</dbReference>
<name>A0ACC2ZN36_9PEZI</name>
<evidence type="ECO:0000313" key="1">
    <source>
        <dbReference type="EMBL" id="KAJ9648969.1"/>
    </source>
</evidence>
<organism evidence="1 2">
    <name type="scientific">Coniosporium tulheliwenetii</name>
    <dbReference type="NCBI Taxonomy" id="3383036"/>
    <lineage>
        <taxon>Eukaryota</taxon>
        <taxon>Fungi</taxon>
        <taxon>Dikarya</taxon>
        <taxon>Ascomycota</taxon>
        <taxon>Pezizomycotina</taxon>
        <taxon>Dothideomycetes</taxon>
        <taxon>Dothideomycetes incertae sedis</taxon>
        <taxon>Coniosporium</taxon>
    </lineage>
</organism>
<accession>A0ACC2ZN36</accession>
<comment type="caution">
    <text evidence="1">The sequence shown here is derived from an EMBL/GenBank/DDBJ whole genome shotgun (WGS) entry which is preliminary data.</text>
</comment>
<evidence type="ECO:0000313" key="2">
    <source>
        <dbReference type="Proteomes" id="UP001172680"/>
    </source>
</evidence>
<dbReference type="Proteomes" id="UP001172680">
    <property type="component" value="Unassembled WGS sequence"/>
</dbReference>
<protein>
    <submittedName>
        <fullName evidence="1">Uncharacterized protein</fullName>
    </submittedName>
</protein>
<keyword evidence="2" id="KW-1185">Reference proteome</keyword>